<dbReference type="Gene3D" id="3.30.710.10">
    <property type="entry name" value="Potassium Channel Kv1.1, Chain A"/>
    <property type="match status" value="1"/>
</dbReference>
<dbReference type="GO" id="GO:0006511">
    <property type="term" value="P:ubiquitin-dependent protein catabolic process"/>
    <property type="evidence" value="ECO:0007669"/>
    <property type="project" value="InterPro"/>
</dbReference>
<dbReference type="Proteomes" id="UP000492821">
    <property type="component" value="Unassembled WGS sequence"/>
</dbReference>
<organism evidence="2 3">
    <name type="scientific">Panagrellus redivivus</name>
    <name type="common">Microworm</name>
    <dbReference type="NCBI Taxonomy" id="6233"/>
    <lineage>
        <taxon>Eukaryota</taxon>
        <taxon>Metazoa</taxon>
        <taxon>Ecdysozoa</taxon>
        <taxon>Nematoda</taxon>
        <taxon>Chromadorea</taxon>
        <taxon>Rhabditida</taxon>
        <taxon>Tylenchina</taxon>
        <taxon>Panagrolaimomorpha</taxon>
        <taxon>Panagrolaimoidea</taxon>
        <taxon>Panagrolaimidae</taxon>
        <taxon>Panagrellus</taxon>
    </lineage>
</organism>
<reference evidence="2" key="1">
    <citation type="journal article" date="2013" name="Genetics">
        <title>The draft genome and transcriptome of Panagrellus redivivus are shaped by the harsh demands of a free-living lifestyle.</title>
        <authorList>
            <person name="Srinivasan J."/>
            <person name="Dillman A.R."/>
            <person name="Macchietto M.G."/>
            <person name="Heikkinen L."/>
            <person name="Lakso M."/>
            <person name="Fracchia K.M."/>
            <person name="Antoshechkin I."/>
            <person name="Mortazavi A."/>
            <person name="Wong G."/>
            <person name="Sternberg P.W."/>
        </authorList>
    </citation>
    <scope>NUCLEOTIDE SEQUENCE [LARGE SCALE GENOMIC DNA]</scope>
    <source>
        <strain evidence="2">MT8872</strain>
    </source>
</reference>
<dbReference type="Pfam" id="PF01466">
    <property type="entry name" value="Skp1"/>
    <property type="match status" value="1"/>
</dbReference>
<keyword evidence="2" id="KW-1185">Reference proteome</keyword>
<evidence type="ECO:0000259" key="1">
    <source>
        <dbReference type="Pfam" id="PF01466"/>
    </source>
</evidence>
<evidence type="ECO:0000313" key="2">
    <source>
        <dbReference type="Proteomes" id="UP000492821"/>
    </source>
</evidence>
<feature type="domain" description="SKP1 component dimerisation" evidence="1">
    <location>
        <begin position="139"/>
        <end position="164"/>
    </location>
</feature>
<dbReference type="SUPFAM" id="SSF81382">
    <property type="entry name" value="Skp1 dimerisation domain-like"/>
    <property type="match status" value="1"/>
</dbReference>
<protein>
    <submittedName>
        <fullName evidence="3">Skp1 domain-containing protein</fullName>
    </submittedName>
</protein>
<dbReference type="InterPro" id="IPR016072">
    <property type="entry name" value="Skp1_comp_dimer"/>
</dbReference>
<proteinExistence type="predicted"/>
<accession>A0A7E4VMW4</accession>
<dbReference type="InterPro" id="IPR036296">
    <property type="entry name" value="SKP1-like_dim_sf"/>
</dbReference>
<dbReference type="InterPro" id="IPR011333">
    <property type="entry name" value="SKP1/BTB/POZ_sf"/>
</dbReference>
<dbReference type="WBParaSite" id="Pan_g2288.t1">
    <property type="protein sequence ID" value="Pan_g2288.t1"/>
    <property type="gene ID" value="Pan_g2288"/>
</dbReference>
<sequence length="168" mass="19215">MASPIANLPETLKIRTIDNQVIEVTGKLINESEVLKKAYEMHDNSEVGEIVVSVVSEGLQNTLKLLEFYDLEKPYVPASSWSNRKPFMEESKAALEFLKSLPDDEMFAINYVVDGLDCKRLIDCCMLFFLNKVTESNGTKELREMFNLKNDYTEAEEAELRARHNATR</sequence>
<dbReference type="AlphaFoldDB" id="A0A7E4VMW4"/>
<reference evidence="3" key="2">
    <citation type="submission" date="2020-10" db="UniProtKB">
        <authorList>
            <consortium name="WormBaseParasite"/>
        </authorList>
    </citation>
    <scope>IDENTIFICATION</scope>
</reference>
<evidence type="ECO:0000313" key="3">
    <source>
        <dbReference type="WBParaSite" id="Pan_g2288.t1"/>
    </source>
</evidence>
<name>A0A7E4VMW4_PANRE</name>